<proteinExistence type="inferred from homology"/>
<keyword evidence="3 4" id="KW-0132">Cell division</keyword>
<evidence type="ECO:0000256" key="2">
    <source>
        <dbReference type="ARBA" id="ARBA00025265"/>
    </source>
</evidence>
<evidence type="ECO:0000313" key="5">
    <source>
        <dbReference type="Proteomes" id="UP001333102"/>
    </source>
</evidence>
<comment type="function">
    <text evidence="2 3">Prevents the cell division inhibition by proteins MinC and MinD at internal division sites while permitting inhibition at polar sites. This ensures cell division at the proper site by restricting the formation of a division septum at the midpoint of the long axis of the cell.</text>
</comment>
<dbReference type="InterPro" id="IPR036707">
    <property type="entry name" value="MinE_sf"/>
</dbReference>
<sequence>MSWLSKVMGTRGGKSADVAAQRLQLVLKYDRAKLPPGLIDTLKDELLAVISRYVDVVEDGIEVSLTGEARGTGAPVVLVANVPIRGPREAVRSRR</sequence>
<gene>
    <name evidence="3 4" type="primary">minE</name>
    <name evidence="4" type="ORF">VLY81_08940</name>
</gene>
<organism evidence="4 5">
    <name type="scientific">Geochorda subterranea</name>
    <dbReference type="NCBI Taxonomy" id="3109564"/>
    <lineage>
        <taxon>Bacteria</taxon>
        <taxon>Bacillati</taxon>
        <taxon>Bacillota</taxon>
        <taxon>Limnochordia</taxon>
        <taxon>Limnochordales</taxon>
        <taxon>Geochordaceae</taxon>
        <taxon>Geochorda</taxon>
    </lineage>
</organism>
<dbReference type="NCBIfam" id="TIGR01215">
    <property type="entry name" value="minE"/>
    <property type="match status" value="1"/>
</dbReference>
<evidence type="ECO:0000256" key="1">
    <source>
        <dbReference type="ARBA" id="ARBA00008168"/>
    </source>
</evidence>
<name>A0ABZ1BM85_9FIRM</name>
<dbReference type="Gene3D" id="3.30.1070.10">
    <property type="entry name" value="Cell division topological specificity factor MinE"/>
    <property type="match status" value="1"/>
</dbReference>
<keyword evidence="3" id="KW-0131">Cell cycle</keyword>
<dbReference type="RefSeq" id="WP_324667821.1">
    <property type="nucleotide sequence ID" value="NZ_CP141614.1"/>
</dbReference>
<dbReference type="EMBL" id="CP141614">
    <property type="protein sequence ID" value="WRP13576.1"/>
    <property type="molecule type" value="Genomic_DNA"/>
</dbReference>
<accession>A0ABZ1BM85</accession>
<evidence type="ECO:0000256" key="3">
    <source>
        <dbReference type="HAMAP-Rule" id="MF_00262"/>
    </source>
</evidence>
<comment type="similarity">
    <text evidence="1 3">Belongs to the MinE family.</text>
</comment>
<keyword evidence="5" id="KW-1185">Reference proteome</keyword>
<dbReference type="InterPro" id="IPR005527">
    <property type="entry name" value="MinE"/>
</dbReference>
<dbReference type="GO" id="GO:0051301">
    <property type="term" value="P:cell division"/>
    <property type="evidence" value="ECO:0007669"/>
    <property type="project" value="UniProtKB-KW"/>
</dbReference>
<dbReference type="SUPFAM" id="SSF55229">
    <property type="entry name" value="Cell division protein MinE topological specificity domain"/>
    <property type="match status" value="1"/>
</dbReference>
<dbReference type="HAMAP" id="MF_00262">
    <property type="entry name" value="MinE"/>
    <property type="match status" value="1"/>
</dbReference>
<reference evidence="5" key="1">
    <citation type="submission" date="2023-12" db="EMBL/GenBank/DDBJ databases">
        <title>Novel isolates from deep terrestrial aquifers shed light on the physiology and ecology of the class Limnochordia.</title>
        <authorList>
            <person name="Karnachuk O.V."/>
            <person name="Lukina A.P."/>
            <person name="Avakyan M.R."/>
            <person name="Kadnikov V."/>
            <person name="Begmatov S."/>
            <person name="Beletsky A.V."/>
            <person name="Mardanov A.V."/>
            <person name="Ravin N.V."/>
        </authorList>
    </citation>
    <scope>NUCLEOTIDE SEQUENCE [LARGE SCALE GENOMIC DNA]</scope>
    <source>
        <strain evidence="5">LN</strain>
    </source>
</reference>
<dbReference type="Pfam" id="PF03776">
    <property type="entry name" value="MinE"/>
    <property type="match status" value="1"/>
</dbReference>
<dbReference type="Proteomes" id="UP001333102">
    <property type="component" value="Chromosome"/>
</dbReference>
<protein>
    <recommendedName>
        <fullName evidence="3">Cell division topological specificity factor</fullName>
    </recommendedName>
</protein>
<evidence type="ECO:0000313" key="4">
    <source>
        <dbReference type="EMBL" id="WRP13576.1"/>
    </source>
</evidence>